<dbReference type="GO" id="GO:0031594">
    <property type="term" value="C:neuromuscular junction"/>
    <property type="evidence" value="ECO:0007669"/>
    <property type="project" value="TreeGrafter"/>
</dbReference>
<dbReference type="InterPro" id="IPR027267">
    <property type="entry name" value="AH/BAR_dom_sf"/>
</dbReference>
<name>A0AA88Y914_PINIB</name>
<dbReference type="GO" id="GO:0007274">
    <property type="term" value="P:neuromuscular synaptic transmission"/>
    <property type="evidence" value="ECO:0007669"/>
    <property type="project" value="TreeGrafter"/>
</dbReference>
<dbReference type="InterPro" id="IPR035460">
    <property type="entry name" value="FCHSD_SH3_1"/>
</dbReference>
<keyword evidence="4" id="KW-0677">Repeat</keyword>
<dbReference type="GO" id="GO:0008289">
    <property type="term" value="F:lipid binding"/>
    <property type="evidence" value="ECO:0007669"/>
    <property type="project" value="UniProtKB-KW"/>
</dbReference>
<evidence type="ECO:0000256" key="3">
    <source>
        <dbReference type="ARBA" id="ARBA00022553"/>
    </source>
</evidence>
<organism evidence="14 15">
    <name type="scientific">Pinctada imbricata</name>
    <name type="common">Atlantic pearl-oyster</name>
    <name type="synonym">Pinctada martensii</name>
    <dbReference type="NCBI Taxonomy" id="66713"/>
    <lineage>
        <taxon>Eukaryota</taxon>
        <taxon>Metazoa</taxon>
        <taxon>Spiralia</taxon>
        <taxon>Lophotrochozoa</taxon>
        <taxon>Mollusca</taxon>
        <taxon>Bivalvia</taxon>
        <taxon>Autobranchia</taxon>
        <taxon>Pteriomorphia</taxon>
        <taxon>Pterioida</taxon>
        <taxon>Pterioidea</taxon>
        <taxon>Pteriidae</taxon>
        <taxon>Pinctada</taxon>
    </lineage>
</organism>
<dbReference type="FunFam" id="2.30.30.40:FF:000033">
    <property type="entry name" value="FCH and double SH3 domains protein 2"/>
    <property type="match status" value="1"/>
</dbReference>
<keyword evidence="15" id="KW-1185">Reference proteome</keyword>
<dbReference type="InterPro" id="IPR031160">
    <property type="entry name" value="F_BAR_dom"/>
</dbReference>
<dbReference type="SUPFAM" id="SSF103657">
    <property type="entry name" value="BAR/IMD domain-like"/>
    <property type="match status" value="1"/>
</dbReference>
<dbReference type="InterPro" id="IPR036028">
    <property type="entry name" value="SH3-like_dom_sf"/>
</dbReference>
<dbReference type="GO" id="GO:0051130">
    <property type="term" value="P:positive regulation of cellular component organization"/>
    <property type="evidence" value="ECO:0007669"/>
    <property type="project" value="UniProtKB-ARBA"/>
</dbReference>
<dbReference type="GO" id="GO:0055037">
    <property type="term" value="C:recycling endosome"/>
    <property type="evidence" value="ECO:0007669"/>
    <property type="project" value="TreeGrafter"/>
</dbReference>
<keyword evidence="7" id="KW-0966">Cell projection</keyword>
<evidence type="ECO:0000313" key="15">
    <source>
        <dbReference type="Proteomes" id="UP001186944"/>
    </source>
</evidence>
<dbReference type="EMBL" id="VSWD01000006">
    <property type="protein sequence ID" value="KAK3100409.1"/>
    <property type="molecule type" value="Genomic_DNA"/>
</dbReference>
<evidence type="ECO:0000259" key="12">
    <source>
        <dbReference type="PROSITE" id="PS50002"/>
    </source>
</evidence>
<comment type="subcellular location">
    <subcellularLocation>
        <location evidence="1">Cell projection</location>
    </subcellularLocation>
</comment>
<protein>
    <recommendedName>
        <fullName evidence="16">FCH and double SH3 domains protein 2</fullName>
    </recommendedName>
</protein>
<dbReference type="AlphaFoldDB" id="A0AA88Y914"/>
<dbReference type="Pfam" id="PF00611">
    <property type="entry name" value="FCH"/>
    <property type="match status" value="1"/>
</dbReference>
<evidence type="ECO:0000256" key="8">
    <source>
        <dbReference type="PROSITE-ProRule" id="PRU00192"/>
    </source>
</evidence>
<dbReference type="Gene3D" id="2.30.30.40">
    <property type="entry name" value="SH3 Domains"/>
    <property type="match status" value="2"/>
</dbReference>
<feature type="region of interest" description="Disordered" evidence="11">
    <location>
        <begin position="425"/>
        <end position="461"/>
    </location>
</feature>
<dbReference type="Pfam" id="PF07653">
    <property type="entry name" value="SH3_2"/>
    <property type="match status" value="1"/>
</dbReference>
<feature type="domain" description="SH3" evidence="12">
    <location>
        <begin position="600"/>
        <end position="663"/>
    </location>
</feature>
<keyword evidence="6" id="KW-0446">Lipid-binding</keyword>
<evidence type="ECO:0000313" key="14">
    <source>
        <dbReference type="EMBL" id="KAK3100409.1"/>
    </source>
</evidence>
<feature type="coiled-coil region" evidence="10">
    <location>
        <begin position="340"/>
        <end position="403"/>
    </location>
</feature>
<feature type="region of interest" description="Disordered" evidence="11">
    <location>
        <begin position="665"/>
        <end position="686"/>
    </location>
</feature>
<dbReference type="PROSITE" id="PS50002">
    <property type="entry name" value="SH3"/>
    <property type="match status" value="2"/>
</dbReference>
<dbReference type="PROSITE" id="PS51741">
    <property type="entry name" value="F_BAR"/>
    <property type="match status" value="1"/>
</dbReference>
<evidence type="ECO:0000256" key="9">
    <source>
        <dbReference type="PROSITE-ProRule" id="PRU01077"/>
    </source>
</evidence>
<evidence type="ECO:0000256" key="2">
    <source>
        <dbReference type="ARBA" id="ARBA00022443"/>
    </source>
</evidence>
<evidence type="ECO:0000256" key="6">
    <source>
        <dbReference type="ARBA" id="ARBA00023121"/>
    </source>
</evidence>
<feature type="compositionally biased region" description="Polar residues" evidence="11">
    <location>
        <begin position="435"/>
        <end position="461"/>
    </location>
</feature>
<feature type="domain" description="F-BAR" evidence="13">
    <location>
        <begin position="6"/>
        <end position="289"/>
    </location>
</feature>
<evidence type="ECO:0000256" key="4">
    <source>
        <dbReference type="ARBA" id="ARBA00022737"/>
    </source>
</evidence>
<comment type="caution">
    <text evidence="14">The sequence shown here is derived from an EMBL/GenBank/DDBJ whole genome shotgun (WGS) entry which is preliminary data.</text>
</comment>
<evidence type="ECO:0008006" key="16">
    <source>
        <dbReference type="Google" id="ProtNLM"/>
    </source>
</evidence>
<evidence type="ECO:0000256" key="1">
    <source>
        <dbReference type="ARBA" id="ARBA00004316"/>
    </source>
</evidence>
<dbReference type="Gene3D" id="1.20.1270.60">
    <property type="entry name" value="Arfaptin homology (AH) domain/BAR domain"/>
    <property type="match status" value="1"/>
</dbReference>
<evidence type="ECO:0000256" key="5">
    <source>
        <dbReference type="ARBA" id="ARBA00023054"/>
    </source>
</evidence>
<dbReference type="Proteomes" id="UP001186944">
    <property type="component" value="Unassembled WGS sequence"/>
</dbReference>
<dbReference type="CDD" id="cd11762">
    <property type="entry name" value="SH3_FCHSD_2"/>
    <property type="match status" value="1"/>
</dbReference>
<dbReference type="GO" id="GO:0030833">
    <property type="term" value="P:regulation of actin filament polymerization"/>
    <property type="evidence" value="ECO:0007669"/>
    <property type="project" value="TreeGrafter"/>
</dbReference>
<dbReference type="SMART" id="SM00326">
    <property type="entry name" value="SH3"/>
    <property type="match status" value="2"/>
</dbReference>
<dbReference type="PANTHER" id="PTHR15735">
    <property type="entry name" value="FCH AND DOUBLE SH3 DOMAINS PROTEIN"/>
    <property type="match status" value="1"/>
</dbReference>
<dbReference type="GO" id="GO:0042995">
    <property type="term" value="C:cell projection"/>
    <property type="evidence" value="ECO:0007669"/>
    <property type="project" value="UniProtKB-SubCell"/>
</dbReference>
<dbReference type="SMART" id="SM00055">
    <property type="entry name" value="FCH"/>
    <property type="match status" value="1"/>
</dbReference>
<evidence type="ECO:0000256" key="11">
    <source>
        <dbReference type="SAM" id="MobiDB-lite"/>
    </source>
</evidence>
<feature type="domain" description="SH3" evidence="12">
    <location>
        <begin position="470"/>
        <end position="531"/>
    </location>
</feature>
<keyword evidence="3" id="KW-0597">Phosphoprotein</keyword>
<dbReference type="InterPro" id="IPR001060">
    <property type="entry name" value="FCH_dom"/>
</dbReference>
<dbReference type="PANTHER" id="PTHR15735:SF21">
    <property type="entry name" value="PROTEIN NERVOUS WRECK"/>
    <property type="match status" value="1"/>
</dbReference>
<keyword evidence="2 8" id="KW-0728">SH3 domain</keyword>
<keyword evidence="5 9" id="KW-0175">Coiled coil</keyword>
<sequence length="718" mass="80665">MQPPPRKVNHTKALKNIHSEQVSKLQTKLQQDCDLLEDIRNYSRQRSIIEKEYGQALLKLTSGLLKRDFQATPDLTSDDGEEHRTSMGVWRVILEETEKLAKSHLQAAEIYMEKIAEPVKPIKAAKLQCQKKLMPQLTTVQTEVNQTVLEMVKSHKVYSGDETIAHDARQKASDANEKLAKKSTGLFQSLASLQKNAAKLTSRKDMCEAKSVLSRNEYLLNMAAANAHQIQYFSHDIPEVLQTLDGDMYDKVSDYFSILSHTALDVSSQEKSAWENVVNQATMIDRQFNYKCFLYCNHVFTDLVQYHFQPCQNDECNHLSKDHGGGLQLDKEARKWATKIAKENKSLRDYNKTLKALECQLQGDGTSDSGISDTTSQEVELKIEEMKQHIRKAETAKMKAEYRIELLRTADVNVDEWLASAQAESLRAEEDEISRTPSQTSVRTESSGGVSKDVYNNSYNSGHNVTMTSKYPQRCRAIYDFQGSNQDELNMHENEELEIVADGDGDGWVRARNMDGQVGYIPQNYVDVIGDFTGGWDDNHDEQLADQIDSPNHNPIPTVEVHSPTSVSDMAQEVTSYSSGDMEVQMTTNEMYVDNQTPPTDGCWARAIYDYEACSEEELSFAEGTLIKILRKDENGVDDGFWEGEINGCIGVFPSLVVEELGLQSEEQITPEESSSPPQFVPPPPVTITAATPETELPPSAITNGTGKFTHVIFLNIK</sequence>
<evidence type="ECO:0000259" key="13">
    <source>
        <dbReference type="PROSITE" id="PS51741"/>
    </source>
</evidence>
<evidence type="ECO:0000256" key="10">
    <source>
        <dbReference type="SAM" id="Coils"/>
    </source>
</evidence>
<dbReference type="InterPro" id="IPR001452">
    <property type="entry name" value="SH3_domain"/>
</dbReference>
<dbReference type="CDD" id="cd11761">
    <property type="entry name" value="SH3_FCHSD_1"/>
    <property type="match status" value="1"/>
</dbReference>
<evidence type="ECO:0000256" key="7">
    <source>
        <dbReference type="ARBA" id="ARBA00023273"/>
    </source>
</evidence>
<proteinExistence type="predicted"/>
<dbReference type="Pfam" id="PF00018">
    <property type="entry name" value="SH3_1"/>
    <property type="match status" value="1"/>
</dbReference>
<dbReference type="SUPFAM" id="SSF50044">
    <property type="entry name" value="SH3-domain"/>
    <property type="match status" value="2"/>
</dbReference>
<gene>
    <name evidence="14" type="ORF">FSP39_019408</name>
</gene>
<accession>A0AA88Y914</accession>
<reference evidence="14" key="1">
    <citation type="submission" date="2019-08" db="EMBL/GenBank/DDBJ databases">
        <title>The improved chromosome-level genome for the pearl oyster Pinctada fucata martensii using PacBio sequencing and Hi-C.</title>
        <authorList>
            <person name="Zheng Z."/>
        </authorList>
    </citation>
    <scope>NUCLEOTIDE SEQUENCE</scope>
    <source>
        <strain evidence="14">ZZ-2019</strain>
        <tissue evidence="14">Adductor muscle</tissue>
    </source>
</reference>